<dbReference type="EMBL" id="LN899820">
    <property type="protein sequence ID" value="CUV56808.1"/>
    <property type="molecule type" value="Genomic_DNA"/>
</dbReference>
<dbReference type="AlphaFoldDB" id="A0A0S4WZZ0"/>
<protein>
    <submittedName>
        <fullName evidence="3">Uncharacterized protein</fullName>
    </submittedName>
</protein>
<dbReference type="EMBL" id="LN899824">
    <property type="protein sequence ID" value="CUV27385.1"/>
    <property type="molecule type" value="Genomic_DNA"/>
</dbReference>
<evidence type="ECO:0000313" key="3">
    <source>
        <dbReference type="EMBL" id="CUV56808.1"/>
    </source>
</evidence>
<accession>A0A0S4WZZ0</accession>
<reference evidence="3" key="1">
    <citation type="submission" date="2015-10" db="EMBL/GenBank/DDBJ databases">
        <authorList>
            <person name="Gilbert D.G."/>
        </authorList>
    </citation>
    <scope>NUCLEOTIDE SEQUENCE</scope>
    <source>
        <strain evidence="3">Phyl III-seqv23</strain>
    </source>
</reference>
<evidence type="ECO:0000256" key="1">
    <source>
        <dbReference type="SAM" id="MobiDB-lite"/>
    </source>
</evidence>
<evidence type="ECO:0000313" key="2">
    <source>
        <dbReference type="EMBL" id="CUV27385.1"/>
    </source>
</evidence>
<name>A0A0S4WZZ0_RALSL</name>
<feature type="region of interest" description="Disordered" evidence="1">
    <location>
        <begin position="13"/>
        <end position="37"/>
    </location>
</feature>
<sequence>MVQMLDFGQHLGVDQSGRDAVDGNASRGQLHGQRLRRADQARFRGAVVDLPTVAHHAGDGCDRHDAPALAQPDHRHGQRMHDVVEAVQARFEHDVPVLLGQRGKRGIARHTRAQDDAVVGAVFRDIGLQQGTAGHPVPHVKLHHACGTPLGLDGRYNGFGIAAPAAAMHADLEAVGCQSVGYGATDAPAGTCHENAAAHDAKLPSIKAWKSVGW</sequence>
<gene>
    <name evidence="2" type="ORF">RUN1985_v1_70099</name>
    <name evidence="3" type="ORF">RUN215_v1_980024</name>
</gene>
<organism evidence="3">
    <name type="scientific">Ralstonia solanacearum</name>
    <name type="common">Pseudomonas solanacearum</name>
    <dbReference type="NCBI Taxonomy" id="305"/>
    <lineage>
        <taxon>Bacteria</taxon>
        <taxon>Pseudomonadati</taxon>
        <taxon>Pseudomonadota</taxon>
        <taxon>Betaproteobacteria</taxon>
        <taxon>Burkholderiales</taxon>
        <taxon>Burkholderiaceae</taxon>
        <taxon>Ralstonia</taxon>
        <taxon>Ralstonia solanacearum species complex</taxon>
    </lineage>
</organism>
<proteinExistence type="predicted"/>